<dbReference type="PROSITE" id="PS51186">
    <property type="entry name" value="GNAT"/>
    <property type="match status" value="1"/>
</dbReference>
<dbReference type="OrthoDB" id="9796171at2"/>
<accession>A0A165FX06</accession>
<evidence type="ECO:0000313" key="3">
    <source>
        <dbReference type="Proteomes" id="UP000076625"/>
    </source>
</evidence>
<organism evidence="2 3">
    <name type="scientific">Crenobacter luteus</name>
    <dbReference type="NCBI Taxonomy" id="1452487"/>
    <lineage>
        <taxon>Bacteria</taxon>
        <taxon>Pseudomonadati</taxon>
        <taxon>Pseudomonadota</taxon>
        <taxon>Betaproteobacteria</taxon>
        <taxon>Neisseriales</taxon>
        <taxon>Neisseriaceae</taxon>
        <taxon>Crenobacter</taxon>
    </lineage>
</organism>
<dbReference type="Pfam" id="PF13673">
    <property type="entry name" value="Acetyltransf_10"/>
    <property type="match status" value="1"/>
</dbReference>
<proteinExistence type="predicted"/>
<dbReference type="CDD" id="cd04301">
    <property type="entry name" value="NAT_SF"/>
    <property type="match status" value="1"/>
</dbReference>
<dbReference type="GO" id="GO:0016747">
    <property type="term" value="F:acyltransferase activity, transferring groups other than amino-acyl groups"/>
    <property type="evidence" value="ECO:0007669"/>
    <property type="project" value="InterPro"/>
</dbReference>
<protein>
    <submittedName>
        <fullName evidence="2">Effector protein</fullName>
    </submittedName>
</protein>
<name>A0A165FX06_9NEIS</name>
<dbReference type="RefSeq" id="WP_066610076.1">
    <property type="nucleotide sequence ID" value="NZ_LQQU01000007.1"/>
</dbReference>
<feature type="domain" description="N-acetyltransferase" evidence="1">
    <location>
        <begin position="10"/>
        <end position="154"/>
    </location>
</feature>
<sequence length="156" mass="17527">MASFLQWQCHRFDGFTPLTVYEMLQLRDRVFVVEQRSIYGDIDGVDLSAWHLTGRDGAGRLIAYARLIDPDVKYRDAVAIGRVVVAPERRGTGLGKQLMAEAVTRCERLFPGSPIMLSAQLAAQRLYQGFGFVAVSEPYDDGGIPHVDMRRETHRA</sequence>
<reference evidence="3" key="1">
    <citation type="submission" date="2016-01" db="EMBL/GenBank/DDBJ databases">
        <title>Draft genome of Chromobacterium sp. F49.</title>
        <authorList>
            <person name="Hong K.W."/>
        </authorList>
    </citation>
    <scope>NUCLEOTIDE SEQUENCE [LARGE SCALE GENOMIC DNA]</scope>
    <source>
        <strain evidence="3">CN10</strain>
    </source>
</reference>
<evidence type="ECO:0000313" key="2">
    <source>
        <dbReference type="EMBL" id="KZE34455.1"/>
    </source>
</evidence>
<dbReference type="EMBL" id="LQQU01000007">
    <property type="protein sequence ID" value="KZE34455.1"/>
    <property type="molecule type" value="Genomic_DNA"/>
</dbReference>
<comment type="caution">
    <text evidence="2">The sequence shown here is derived from an EMBL/GenBank/DDBJ whole genome shotgun (WGS) entry which is preliminary data.</text>
</comment>
<dbReference type="Gene3D" id="3.40.630.30">
    <property type="match status" value="1"/>
</dbReference>
<dbReference type="Proteomes" id="UP000076625">
    <property type="component" value="Unassembled WGS sequence"/>
</dbReference>
<gene>
    <name evidence="2" type="ORF">AVW16_06145</name>
</gene>
<evidence type="ECO:0000259" key="1">
    <source>
        <dbReference type="PROSITE" id="PS51186"/>
    </source>
</evidence>
<dbReference type="InterPro" id="IPR000182">
    <property type="entry name" value="GNAT_dom"/>
</dbReference>
<dbReference type="STRING" id="1452487.AVW16_06145"/>
<dbReference type="InterPro" id="IPR016181">
    <property type="entry name" value="Acyl_CoA_acyltransferase"/>
</dbReference>
<dbReference type="SUPFAM" id="SSF55729">
    <property type="entry name" value="Acyl-CoA N-acyltransferases (Nat)"/>
    <property type="match status" value="1"/>
</dbReference>
<keyword evidence="3" id="KW-1185">Reference proteome</keyword>
<dbReference type="AlphaFoldDB" id="A0A165FX06"/>